<protein>
    <submittedName>
        <fullName evidence="2">Uncharacterized protein</fullName>
    </submittedName>
</protein>
<feature type="region of interest" description="Disordered" evidence="1">
    <location>
        <begin position="234"/>
        <end position="295"/>
    </location>
</feature>
<reference evidence="2" key="2">
    <citation type="submission" date="2015-06" db="UniProtKB">
        <authorList>
            <consortium name="EnsemblMetazoa"/>
        </authorList>
    </citation>
    <scope>IDENTIFICATION</scope>
</reference>
<feature type="region of interest" description="Disordered" evidence="1">
    <location>
        <begin position="64"/>
        <end position="168"/>
    </location>
</feature>
<feature type="compositionally biased region" description="Pro residues" evidence="1">
    <location>
        <begin position="244"/>
        <end position="253"/>
    </location>
</feature>
<proteinExistence type="predicted"/>
<feature type="compositionally biased region" description="Polar residues" evidence="1">
    <location>
        <begin position="278"/>
        <end position="295"/>
    </location>
</feature>
<evidence type="ECO:0000313" key="3">
    <source>
        <dbReference type="Proteomes" id="UP000015102"/>
    </source>
</evidence>
<accession>T1GTZ7</accession>
<keyword evidence="3" id="KW-1185">Reference proteome</keyword>
<evidence type="ECO:0000313" key="2">
    <source>
        <dbReference type="EnsemblMetazoa" id="MESCA007196-PA"/>
    </source>
</evidence>
<feature type="compositionally biased region" description="Polar residues" evidence="1">
    <location>
        <begin position="64"/>
        <end position="85"/>
    </location>
</feature>
<organism evidence="2 3">
    <name type="scientific">Megaselia scalaris</name>
    <name type="common">Humpbacked fly</name>
    <name type="synonym">Phora scalaris</name>
    <dbReference type="NCBI Taxonomy" id="36166"/>
    <lineage>
        <taxon>Eukaryota</taxon>
        <taxon>Metazoa</taxon>
        <taxon>Ecdysozoa</taxon>
        <taxon>Arthropoda</taxon>
        <taxon>Hexapoda</taxon>
        <taxon>Insecta</taxon>
        <taxon>Pterygota</taxon>
        <taxon>Neoptera</taxon>
        <taxon>Endopterygota</taxon>
        <taxon>Diptera</taxon>
        <taxon>Brachycera</taxon>
        <taxon>Muscomorpha</taxon>
        <taxon>Platypezoidea</taxon>
        <taxon>Phoridae</taxon>
        <taxon>Megaseliini</taxon>
        <taxon>Megaselia</taxon>
    </lineage>
</organism>
<reference evidence="3" key="1">
    <citation type="submission" date="2013-02" db="EMBL/GenBank/DDBJ databases">
        <authorList>
            <person name="Hughes D."/>
        </authorList>
    </citation>
    <scope>NUCLEOTIDE SEQUENCE</scope>
    <source>
        <strain>Durham</strain>
        <strain evidence="3">NC isolate 2 -- Noor lab</strain>
    </source>
</reference>
<feature type="compositionally biased region" description="Low complexity" evidence="1">
    <location>
        <begin position="132"/>
        <end position="143"/>
    </location>
</feature>
<dbReference type="STRING" id="36166.T1GTZ7"/>
<dbReference type="AlphaFoldDB" id="T1GTZ7"/>
<evidence type="ECO:0000256" key="1">
    <source>
        <dbReference type="SAM" id="MobiDB-lite"/>
    </source>
</evidence>
<feature type="compositionally biased region" description="Low complexity" evidence="1">
    <location>
        <begin position="152"/>
        <end position="165"/>
    </location>
</feature>
<dbReference type="EMBL" id="CAQQ02108950">
    <property type="status" value="NOT_ANNOTATED_CDS"/>
    <property type="molecule type" value="Genomic_DNA"/>
</dbReference>
<dbReference type="HOGENOM" id="CLU_761386_0_0_1"/>
<name>T1GTZ7_MEGSC</name>
<sequence length="364" mass="40918">MMTIAANMWNSVAERINSFEKQKQQTQNQQQDNGYTFIDPSKTHRVPNTTLKAFQKNAVQSYFERQQQASNSNNILRPHSLQSKGTPKEVPQSYMIRSDFQQQQQHRPTTKPQINDDSFAFPESNGSNITCNSNESSSSSNLHSPPPPPPRSRSLMPLRRSSSASDYADFRDNYIREKQMYLINDCGVPPPPPPRGRPSMPITLVRRPSFQRQNDAMIMGPVIMLDNWVPERPPKNPNLRIPSPDLPPPPPTLTLPLHCSDDPLPPPPPEILKAPSPTQLSPSRRNSFAGSPNHKSFYRTSSIIENLPPPPVIPKKPTTFEIAQSRPASSLATQSNRAHKVVLNGKLEVHRLTLRSGNVHIMTM</sequence>
<feature type="compositionally biased region" description="Polar residues" evidence="1">
    <location>
        <begin position="99"/>
        <end position="116"/>
    </location>
</feature>
<dbReference type="EnsemblMetazoa" id="MESCA007196-RA">
    <property type="protein sequence ID" value="MESCA007196-PA"/>
    <property type="gene ID" value="MESCA007196"/>
</dbReference>
<feature type="region of interest" description="Disordered" evidence="1">
    <location>
        <begin position="19"/>
        <end position="44"/>
    </location>
</feature>
<dbReference type="Proteomes" id="UP000015102">
    <property type="component" value="Unassembled WGS sequence"/>
</dbReference>